<feature type="compositionally biased region" description="Low complexity" evidence="1">
    <location>
        <begin position="712"/>
        <end position="722"/>
    </location>
</feature>
<dbReference type="InterPro" id="IPR013108">
    <property type="entry name" value="Amidohydro_3"/>
</dbReference>
<dbReference type="GO" id="GO:0016810">
    <property type="term" value="F:hydrolase activity, acting on carbon-nitrogen (but not peptide) bonds"/>
    <property type="evidence" value="ECO:0007669"/>
    <property type="project" value="InterPro"/>
</dbReference>
<accession>A0A9N8DC73</accession>
<name>A0A9N8DC73_9STRA</name>
<protein>
    <submittedName>
        <fullName evidence="4">Amidohydrolase</fullName>
    </submittedName>
</protein>
<dbReference type="AlphaFoldDB" id="A0A9N8DC73"/>
<dbReference type="PANTHER" id="PTHR22642">
    <property type="entry name" value="IMIDAZOLONEPROPIONASE"/>
    <property type="match status" value="1"/>
</dbReference>
<dbReference type="Gene3D" id="3.20.20.140">
    <property type="entry name" value="Metal-dependent hydrolases"/>
    <property type="match status" value="1"/>
</dbReference>
<dbReference type="Gene3D" id="3.10.310.70">
    <property type="match status" value="1"/>
</dbReference>
<dbReference type="SUPFAM" id="SSF51338">
    <property type="entry name" value="Composite domain of metallo-dependent hydrolases"/>
    <property type="match status" value="1"/>
</dbReference>
<feature type="compositionally biased region" description="Polar residues" evidence="1">
    <location>
        <begin position="693"/>
        <end position="711"/>
    </location>
</feature>
<feature type="compositionally biased region" description="Low complexity" evidence="1">
    <location>
        <begin position="634"/>
        <end position="646"/>
    </location>
</feature>
<proteinExistence type="predicted"/>
<dbReference type="Proteomes" id="UP001153069">
    <property type="component" value="Unassembled WGS sequence"/>
</dbReference>
<feature type="region of interest" description="Disordered" evidence="1">
    <location>
        <begin position="582"/>
        <end position="672"/>
    </location>
</feature>
<feature type="signal peptide" evidence="2">
    <location>
        <begin position="1"/>
        <end position="24"/>
    </location>
</feature>
<evidence type="ECO:0000259" key="3">
    <source>
        <dbReference type="Pfam" id="PF07969"/>
    </source>
</evidence>
<evidence type="ECO:0000256" key="2">
    <source>
        <dbReference type="SAM" id="SignalP"/>
    </source>
</evidence>
<reference evidence="4" key="1">
    <citation type="submission" date="2020-06" db="EMBL/GenBank/DDBJ databases">
        <authorList>
            <consortium name="Plant Systems Biology data submission"/>
        </authorList>
    </citation>
    <scope>NUCLEOTIDE SEQUENCE</scope>
    <source>
        <strain evidence="4">D6</strain>
    </source>
</reference>
<evidence type="ECO:0000313" key="4">
    <source>
        <dbReference type="EMBL" id="CAB9499206.1"/>
    </source>
</evidence>
<dbReference type="PANTHER" id="PTHR22642:SF2">
    <property type="entry name" value="PROTEIN LONG AFTER FAR-RED 3"/>
    <property type="match status" value="1"/>
</dbReference>
<evidence type="ECO:0000256" key="1">
    <source>
        <dbReference type="SAM" id="MobiDB-lite"/>
    </source>
</evidence>
<sequence length="763" mass="81469">MKKLSKVGAVLRLLFVALATVGYGQEILFNAKVYTVDPANPEADAIAFDQDGIIVGVGTFGSLVAQFPDYLQTDLDGLLVLPGFQDVHQHPVEYGINSQVCEIGSEGTIEDIPFWFDDPACINGGVFGDQGWVMGAGVDLEAIVSELESNPNARYPIQVLDESFPNTPVVILDQLGHGALANTAAMQQVGYLDATSDPPGGQILRDPDDGSAIGIVTENAQQKLREAAFPPTDANKETAYQGLLLALEELASNGITTVSDAGGFWRQAQTESWARAEEEGALTVRASNALYIYPDEPIAEQIPKLQERVDAYANYELVRFNQAKIYVDGILSLSTGKLYDPYTLDLYQLYRDDTTAAGQWRGFEYFGDNVTLNAVTEALVNMGLQMHFHVTGDHGARLALEAISAVQQSGTASIGPHRLTHCYMVDELDRPLFEELGVVADLQLAPTSLTADYQATMTDFLGAERAATLLPAVELYEAGAMITLSSDWDADDLSPLVKMQTVLTRTIGRPFPDIETIIPMFTLNGAKLLQHDDLTGSIEVGKYADLVVLDQDIFNLPADQIATANVTLTYLQGEVIYDADSRTGPSIPLGSGAPNTPSPATGSPQPEGSPSPSPAMVTTQLPTVSTTGSLQPLPANATTQQPTMATTPPPSSVGNLTSPSPPPGQQSNASNVFDHGDTVIFLNNTNMNGTTISMPLDESSTPGPTSVNGTETPASAPPTTASNKTEQPTSVACSSWSMWFSLIPWLVVMISNLPHDKLLQGAS</sequence>
<keyword evidence="2" id="KW-0732">Signal</keyword>
<evidence type="ECO:0000313" key="5">
    <source>
        <dbReference type="Proteomes" id="UP001153069"/>
    </source>
</evidence>
<dbReference type="EMBL" id="CAICTM010000055">
    <property type="protein sequence ID" value="CAB9499206.1"/>
    <property type="molecule type" value="Genomic_DNA"/>
</dbReference>
<feature type="compositionally biased region" description="Polar residues" evidence="1">
    <location>
        <begin position="616"/>
        <end position="630"/>
    </location>
</feature>
<feature type="chain" id="PRO_5040500546" evidence="2">
    <location>
        <begin position="25"/>
        <end position="763"/>
    </location>
</feature>
<feature type="domain" description="Amidohydrolase 3" evidence="3">
    <location>
        <begin position="74"/>
        <end position="577"/>
    </location>
</feature>
<dbReference type="Pfam" id="PF07969">
    <property type="entry name" value="Amidohydro_3"/>
    <property type="match status" value="1"/>
</dbReference>
<dbReference type="InterPro" id="IPR032466">
    <property type="entry name" value="Metal_Hydrolase"/>
</dbReference>
<dbReference type="SUPFAM" id="SSF51556">
    <property type="entry name" value="Metallo-dependent hydrolases"/>
    <property type="match status" value="1"/>
</dbReference>
<dbReference type="InterPro" id="IPR011059">
    <property type="entry name" value="Metal-dep_hydrolase_composite"/>
</dbReference>
<dbReference type="Gene3D" id="2.30.40.10">
    <property type="entry name" value="Urease, subunit C, domain 1"/>
    <property type="match status" value="1"/>
</dbReference>
<comment type="caution">
    <text evidence="4">The sequence shown here is derived from an EMBL/GenBank/DDBJ whole genome shotgun (WGS) entry which is preliminary data.</text>
</comment>
<feature type="region of interest" description="Disordered" evidence="1">
    <location>
        <begin position="693"/>
        <end position="727"/>
    </location>
</feature>
<organism evidence="4 5">
    <name type="scientific">Seminavis robusta</name>
    <dbReference type="NCBI Taxonomy" id="568900"/>
    <lineage>
        <taxon>Eukaryota</taxon>
        <taxon>Sar</taxon>
        <taxon>Stramenopiles</taxon>
        <taxon>Ochrophyta</taxon>
        <taxon>Bacillariophyta</taxon>
        <taxon>Bacillariophyceae</taxon>
        <taxon>Bacillariophycidae</taxon>
        <taxon>Naviculales</taxon>
        <taxon>Naviculaceae</taxon>
        <taxon>Seminavis</taxon>
    </lineage>
</organism>
<keyword evidence="5" id="KW-1185">Reference proteome</keyword>
<dbReference type="OrthoDB" id="3501663at2759"/>
<gene>
    <name evidence="4" type="ORF">SEMRO_56_G032620.1</name>
</gene>